<proteinExistence type="predicted"/>
<dbReference type="Proteomes" id="UP000236725">
    <property type="component" value="Unassembled WGS sequence"/>
</dbReference>
<dbReference type="Gene3D" id="3.10.450.360">
    <property type="match status" value="2"/>
</dbReference>
<keyword evidence="3" id="KW-1185">Reference proteome</keyword>
<evidence type="ECO:0000313" key="2">
    <source>
        <dbReference type="EMBL" id="SEF98410.1"/>
    </source>
</evidence>
<protein>
    <submittedName>
        <fullName evidence="2">Beta-lactamase-inhibitor-like, PepSY-like</fullName>
    </submittedName>
</protein>
<dbReference type="RefSeq" id="WP_103983615.1">
    <property type="nucleotide sequence ID" value="NZ_FNVS01000011.1"/>
</dbReference>
<evidence type="ECO:0000313" key="3">
    <source>
        <dbReference type="Proteomes" id="UP000236725"/>
    </source>
</evidence>
<sequence length="278" mass="31680">MKRMVCTIVLAAGLLMSCDDNNDKGLEWVSETTQTAFTTQYPSAKSVGWEKRNTYLVADFKQDNKDTEAWYDNNGVWYMTETDIPFDALPSAVKTSFQQSEYKNWKVDDVDMIERKDMETVYVIEVEEGNTETDIYYSPDGILIKAVADVDTDDDYEDFIPAQPAGNVEEYIKTTYPDARIIEIEKEKDMTEVDILDGKVKRELLFKADGSWVQTKTDVHASELPSAVVAAIKASPYATYEIDDAEFIQTPSEEWYLVELEQGKLEVDLRITEDGIIL</sequence>
<organism evidence="2 3">
    <name type="scientific">Parabacteroides chinchillae</name>
    <dbReference type="NCBI Taxonomy" id="871327"/>
    <lineage>
        <taxon>Bacteria</taxon>
        <taxon>Pseudomonadati</taxon>
        <taxon>Bacteroidota</taxon>
        <taxon>Bacteroidia</taxon>
        <taxon>Bacteroidales</taxon>
        <taxon>Tannerellaceae</taxon>
        <taxon>Parabacteroides</taxon>
    </lineage>
</organism>
<evidence type="ECO:0000259" key="1">
    <source>
        <dbReference type="Pfam" id="PF11396"/>
    </source>
</evidence>
<dbReference type="InterPro" id="IPR021533">
    <property type="entry name" value="PepSY-like"/>
</dbReference>
<dbReference type="PROSITE" id="PS51257">
    <property type="entry name" value="PROKAR_LIPOPROTEIN"/>
    <property type="match status" value="1"/>
</dbReference>
<reference evidence="2 3" key="1">
    <citation type="submission" date="2016-10" db="EMBL/GenBank/DDBJ databases">
        <authorList>
            <person name="Varghese N."/>
            <person name="Submissions S."/>
        </authorList>
    </citation>
    <scope>NUCLEOTIDE SEQUENCE [LARGE SCALE GENOMIC DNA]</scope>
    <source>
        <strain evidence="2 3">DSM 29073</strain>
    </source>
</reference>
<dbReference type="AlphaFoldDB" id="A0A8G2BX20"/>
<accession>A0A8G2BX20</accession>
<feature type="domain" description="Putative beta-lactamase-inhibitor-like PepSY-like" evidence="1">
    <location>
        <begin position="57"/>
        <end position="145"/>
    </location>
</feature>
<dbReference type="EMBL" id="FNVS01000011">
    <property type="protein sequence ID" value="SEF98410.1"/>
    <property type="molecule type" value="Genomic_DNA"/>
</dbReference>
<name>A0A8G2BX20_9BACT</name>
<dbReference type="SUPFAM" id="SSF160574">
    <property type="entry name" value="BT0923-like"/>
    <property type="match status" value="2"/>
</dbReference>
<feature type="domain" description="Putative beta-lactamase-inhibitor-like PepSY-like" evidence="1">
    <location>
        <begin position="192"/>
        <end position="277"/>
    </location>
</feature>
<dbReference type="Pfam" id="PF11396">
    <property type="entry name" value="PepSY_like"/>
    <property type="match status" value="2"/>
</dbReference>
<gene>
    <name evidence="2" type="ORF">SAMN05444001_11130</name>
</gene>
<comment type="caution">
    <text evidence="2">The sequence shown here is derived from an EMBL/GenBank/DDBJ whole genome shotgun (WGS) entry which is preliminary data.</text>
</comment>